<dbReference type="PANTHER" id="PTHR24419">
    <property type="entry name" value="INTERLEUKIN-1 RECEPTOR-ASSOCIATED KINASE"/>
    <property type="match status" value="1"/>
</dbReference>
<evidence type="ECO:0000259" key="10">
    <source>
        <dbReference type="SMART" id="SM01331"/>
    </source>
</evidence>
<evidence type="ECO:0000256" key="8">
    <source>
        <dbReference type="ARBA" id="ARBA00048679"/>
    </source>
</evidence>
<dbReference type="GO" id="GO:0072354">
    <property type="term" value="F:histone H3T3 kinase activity"/>
    <property type="evidence" value="ECO:0007669"/>
    <property type="project" value="TreeGrafter"/>
</dbReference>
<evidence type="ECO:0000256" key="1">
    <source>
        <dbReference type="ARBA" id="ARBA00012513"/>
    </source>
</evidence>
<evidence type="ECO:0000313" key="12">
    <source>
        <dbReference type="Proteomes" id="UP001383192"/>
    </source>
</evidence>
<dbReference type="InterPro" id="IPR024604">
    <property type="entry name" value="GSG2_C"/>
</dbReference>
<dbReference type="SUPFAM" id="SSF56112">
    <property type="entry name" value="Protein kinase-like (PK-like)"/>
    <property type="match status" value="1"/>
</dbReference>
<keyword evidence="3" id="KW-0808">Transferase</keyword>
<reference evidence="11 12" key="1">
    <citation type="submission" date="2024-01" db="EMBL/GenBank/DDBJ databases">
        <title>A draft genome for a cacao thread blight-causing isolate of Paramarasmius palmivorus.</title>
        <authorList>
            <person name="Baruah I.K."/>
            <person name="Bukari Y."/>
            <person name="Amoako-Attah I."/>
            <person name="Meinhardt L.W."/>
            <person name="Bailey B.A."/>
            <person name="Cohen S.P."/>
        </authorList>
    </citation>
    <scope>NUCLEOTIDE SEQUENCE [LARGE SCALE GENOMIC DNA]</scope>
    <source>
        <strain evidence="11 12">GH-12</strain>
    </source>
</reference>
<feature type="region of interest" description="Disordered" evidence="9">
    <location>
        <begin position="94"/>
        <end position="142"/>
    </location>
</feature>
<keyword evidence="6" id="KW-0067">ATP-binding</keyword>
<comment type="catalytic activity">
    <reaction evidence="7">
        <text>L-threonyl-[protein] + ATP = O-phospho-L-threonyl-[protein] + ADP + H(+)</text>
        <dbReference type="Rhea" id="RHEA:46608"/>
        <dbReference type="Rhea" id="RHEA-COMP:11060"/>
        <dbReference type="Rhea" id="RHEA-COMP:11605"/>
        <dbReference type="ChEBI" id="CHEBI:15378"/>
        <dbReference type="ChEBI" id="CHEBI:30013"/>
        <dbReference type="ChEBI" id="CHEBI:30616"/>
        <dbReference type="ChEBI" id="CHEBI:61977"/>
        <dbReference type="ChEBI" id="CHEBI:456216"/>
        <dbReference type="EC" id="2.7.11.1"/>
    </reaction>
</comment>
<dbReference type="PANTHER" id="PTHR24419:SF18">
    <property type="entry name" value="SERINE_THREONINE-PROTEIN KINASE HASPIN"/>
    <property type="match status" value="1"/>
</dbReference>
<accession>A0AAW0E614</accession>
<name>A0AAW0E614_9AGAR</name>
<sequence length="774" mass="85892">MLGGRTKQVNTYGKRSQRIVNITEDGAITRTRRPREPSIFDDMPAPQLAPVASKMKNRENIVLKKSKAMSPKGIKKKHSPLRIKAVSKAITQSVPPTPANHIIENTPSRTPLAAVPPNLPRSPAASGAKMPKKPRVTSGLGTPVSRTIKPFVDTDIILLDVDGHTISHERRVSATKADAVLEGHSDSDSESERKMVRKPTQLRRKRPNPVIILSDDESSEDERIDSPVKQSVKPSNKVVSSPQPCRKPSSNFRVEVVIPPPPSPLARLIQREHTSIDAPIPLPYKHTLSPIVKPRQLTPLRPGRTKTLFTPPSPPSPLSDSELDIDLDLSGLNLGHSLHEKVVPVFPEYLRPLLEECQQDVCGLHEFSAFIETFPYDNVVRSSSHSKASLDDLKFRKVGEASYSEVFGIGDVVLKVIPIRDESVDASTAAMEDDGPFPSDAKDVLNEIIVTRAMGDVDDRFVKLLKTYVVKGRYPQVLLELWDEYLEKNGSESVRPDTFGVSQAYVIIVLPNGGPDLEAYKFTNATKNGWRQAASIFWQVTKALARAEQLVSFEHRDLHWGQILIKDIPVHQAMPMQEQRLNNVAKARPVKAFMDDISNGIQVTLIDLGLARMDAGDGSGGETIHWTPFDDEVFEGEGDYQFDIYRMMRDQHLGQWGSFNPLTNVMWLHYLLVKLLQSKRLKPPAAPRKGQLAGHSASQFTEKECYECLIDLEQWLRECVTKATARAKAAAKAAGKKKSSKASTVQPTSSLSPLCAGEIVEYGIKKAWIAQRTT</sequence>
<proteinExistence type="predicted"/>
<dbReference type="EC" id="2.7.11.1" evidence="1"/>
<evidence type="ECO:0000256" key="7">
    <source>
        <dbReference type="ARBA" id="ARBA00047899"/>
    </source>
</evidence>
<evidence type="ECO:0000256" key="3">
    <source>
        <dbReference type="ARBA" id="ARBA00022679"/>
    </source>
</evidence>
<dbReference type="SMART" id="SM01331">
    <property type="entry name" value="DUF3635"/>
    <property type="match status" value="1"/>
</dbReference>
<dbReference type="GO" id="GO:0005737">
    <property type="term" value="C:cytoplasm"/>
    <property type="evidence" value="ECO:0007669"/>
    <property type="project" value="TreeGrafter"/>
</dbReference>
<evidence type="ECO:0000256" key="2">
    <source>
        <dbReference type="ARBA" id="ARBA00022527"/>
    </source>
</evidence>
<evidence type="ECO:0000256" key="4">
    <source>
        <dbReference type="ARBA" id="ARBA00022741"/>
    </source>
</evidence>
<feature type="region of interest" description="Disordered" evidence="9">
    <location>
        <begin position="170"/>
        <end position="247"/>
    </location>
</feature>
<feature type="compositionally biased region" description="Acidic residues" evidence="9">
    <location>
        <begin position="214"/>
        <end position="223"/>
    </location>
</feature>
<comment type="caution">
    <text evidence="11">The sequence shown here is derived from an EMBL/GenBank/DDBJ whole genome shotgun (WGS) entry which is preliminary data.</text>
</comment>
<evidence type="ECO:0000313" key="11">
    <source>
        <dbReference type="EMBL" id="KAK7060395.1"/>
    </source>
</evidence>
<feature type="compositionally biased region" description="Low complexity" evidence="9">
    <location>
        <begin position="227"/>
        <end position="244"/>
    </location>
</feature>
<evidence type="ECO:0000256" key="6">
    <source>
        <dbReference type="ARBA" id="ARBA00022840"/>
    </source>
</evidence>
<feature type="compositionally biased region" description="Basic residues" evidence="9">
    <location>
        <begin position="195"/>
        <end position="207"/>
    </location>
</feature>
<dbReference type="Pfam" id="PF12330">
    <property type="entry name" value="Haspin_kinase"/>
    <property type="match status" value="1"/>
</dbReference>
<feature type="region of interest" description="Disordered" evidence="9">
    <location>
        <begin position="296"/>
        <end position="319"/>
    </location>
</feature>
<gene>
    <name evidence="11" type="ORF">VNI00_001160</name>
</gene>
<dbReference type="GO" id="GO:0035556">
    <property type="term" value="P:intracellular signal transduction"/>
    <property type="evidence" value="ECO:0007669"/>
    <property type="project" value="TreeGrafter"/>
</dbReference>
<keyword evidence="2" id="KW-0723">Serine/threonine-protein kinase</keyword>
<organism evidence="11 12">
    <name type="scientific">Paramarasmius palmivorus</name>
    <dbReference type="NCBI Taxonomy" id="297713"/>
    <lineage>
        <taxon>Eukaryota</taxon>
        <taxon>Fungi</taxon>
        <taxon>Dikarya</taxon>
        <taxon>Basidiomycota</taxon>
        <taxon>Agaricomycotina</taxon>
        <taxon>Agaricomycetes</taxon>
        <taxon>Agaricomycetidae</taxon>
        <taxon>Agaricales</taxon>
        <taxon>Marasmiineae</taxon>
        <taxon>Marasmiaceae</taxon>
        <taxon>Paramarasmius</taxon>
    </lineage>
</organism>
<dbReference type="AlphaFoldDB" id="A0AAW0E614"/>
<dbReference type="EMBL" id="JAYKXP010000003">
    <property type="protein sequence ID" value="KAK7060395.1"/>
    <property type="molecule type" value="Genomic_DNA"/>
</dbReference>
<dbReference type="InterPro" id="IPR011009">
    <property type="entry name" value="Kinase-like_dom_sf"/>
</dbReference>
<evidence type="ECO:0000256" key="9">
    <source>
        <dbReference type="SAM" id="MobiDB-lite"/>
    </source>
</evidence>
<protein>
    <recommendedName>
        <fullName evidence="1">non-specific serine/threonine protein kinase</fullName>
        <ecNumber evidence="1">2.7.11.1</ecNumber>
    </recommendedName>
</protein>
<keyword evidence="4" id="KW-0547">Nucleotide-binding</keyword>
<dbReference type="Proteomes" id="UP001383192">
    <property type="component" value="Unassembled WGS sequence"/>
</dbReference>
<dbReference type="GO" id="GO:0000278">
    <property type="term" value="P:mitotic cell cycle"/>
    <property type="evidence" value="ECO:0007669"/>
    <property type="project" value="TreeGrafter"/>
</dbReference>
<evidence type="ECO:0000256" key="5">
    <source>
        <dbReference type="ARBA" id="ARBA00022777"/>
    </source>
</evidence>
<dbReference type="GO" id="GO:0005634">
    <property type="term" value="C:nucleus"/>
    <property type="evidence" value="ECO:0007669"/>
    <property type="project" value="TreeGrafter"/>
</dbReference>
<dbReference type="GO" id="GO:0005524">
    <property type="term" value="F:ATP binding"/>
    <property type="evidence" value="ECO:0007669"/>
    <property type="project" value="UniProtKB-KW"/>
</dbReference>
<comment type="catalytic activity">
    <reaction evidence="8">
        <text>L-seryl-[protein] + ATP = O-phospho-L-seryl-[protein] + ADP + H(+)</text>
        <dbReference type="Rhea" id="RHEA:17989"/>
        <dbReference type="Rhea" id="RHEA-COMP:9863"/>
        <dbReference type="Rhea" id="RHEA-COMP:11604"/>
        <dbReference type="ChEBI" id="CHEBI:15378"/>
        <dbReference type="ChEBI" id="CHEBI:29999"/>
        <dbReference type="ChEBI" id="CHEBI:30616"/>
        <dbReference type="ChEBI" id="CHEBI:83421"/>
        <dbReference type="ChEBI" id="CHEBI:456216"/>
        <dbReference type="EC" id="2.7.11.1"/>
    </reaction>
</comment>
<feature type="domain" description="Serine/threonine-protein kinase haspin C-terminal" evidence="10">
    <location>
        <begin position="631"/>
        <end position="710"/>
    </location>
</feature>
<keyword evidence="12" id="KW-1185">Reference proteome</keyword>
<dbReference type="Gene3D" id="1.10.510.10">
    <property type="entry name" value="Transferase(Phosphotransferase) domain 1"/>
    <property type="match status" value="1"/>
</dbReference>
<dbReference type="Gene3D" id="3.30.200.20">
    <property type="entry name" value="Phosphorylase Kinase, domain 1"/>
    <property type="match status" value="1"/>
</dbReference>
<keyword evidence="5" id="KW-0418">Kinase</keyword>
<feature type="compositionally biased region" description="Basic and acidic residues" evidence="9">
    <location>
        <begin position="179"/>
        <end position="194"/>
    </location>
</feature>